<proteinExistence type="inferred from homology"/>
<dbReference type="AlphaFoldDB" id="A0A1B0BR05"/>
<keyword evidence="3" id="KW-0479">Metal-binding</keyword>
<dbReference type="PANTHER" id="PTHR24394">
    <property type="entry name" value="ZINC FINGER PROTEIN"/>
    <property type="match status" value="1"/>
</dbReference>
<dbReference type="SUPFAM" id="SSF54913">
    <property type="entry name" value="GlnB-like"/>
    <property type="match status" value="1"/>
</dbReference>
<feature type="domain" description="C2H2-type" evidence="10">
    <location>
        <begin position="607"/>
        <end position="634"/>
    </location>
</feature>
<keyword evidence="6" id="KW-0862">Zinc</keyword>
<evidence type="ECO:0000256" key="3">
    <source>
        <dbReference type="ARBA" id="ARBA00022723"/>
    </source>
</evidence>
<dbReference type="InterPro" id="IPR015867">
    <property type="entry name" value="N-reg_PII/ATP_PRibTrfase_C"/>
</dbReference>
<organism evidence="11 12">
    <name type="scientific">Glossina palpalis gambiensis</name>
    <dbReference type="NCBI Taxonomy" id="67801"/>
    <lineage>
        <taxon>Eukaryota</taxon>
        <taxon>Metazoa</taxon>
        <taxon>Ecdysozoa</taxon>
        <taxon>Arthropoda</taxon>
        <taxon>Hexapoda</taxon>
        <taxon>Insecta</taxon>
        <taxon>Pterygota</taxon>
        <taxon>Neoptera</taxon>
        <taxon>Endopterygota</taxon>
        <taxon>Diptera</taxon>
        <taxon>Brachycera</taxon>
        <taxon>Muscomorpha</taxon>
        <taxon>Hippoboscoidea</taxon>
        <taxon>Glossinidae</taxon>
        <taxon>Glossina</taxon>
    </lineage>
</organism>
<comment type="similarity">
    <text evidence="2">Belongs to the CutA family.</text>
</comment>
<dbReference type="PANTHER" id="PTHR24394:SF29">
    <property type="entry name" value="MYONEURIN"/>
    <property type="match status" value="1"/>
</dbReference>
<accession>A0A1B0BR05</accession>
<dbReference type="FunFam" id="3.30.160.60:FF:000100">
    <property type="entry name" value="Zinc finger 45-like"/>
    <property type="match status" value="1"/>
</dbReference>
<reference evidence="11" key="2">
    <citation type="submission" date="2020-05" db="UniProtKB">
        <authorList>
            <consortium name="EnsemblMetazoa"/>
        </authorList>
    </citation>
    <scope>IDENTIFICATION</scope>
    <source>
        <strain evidence="11">IAEA</strain>
    </source>
</reference>
<dbReference type="GO" id="GO:0008270">
    <property type="term" value="F:zinc ion binding"/>
    <property type="evidence" value="ECO:0007669"/>
    <property type="project" value="UniProtKB-KW"/>
</dbReference>
<evidence type="ECO:0000259" key="10">
    <source>
        <dbReference type="PROSITE" id="PS50157"/>
    </source>
</evidence>
<keyword evidence="5 8" id="KW-0863">Zinc-finger</keyword>
<name>A0A1B0BR05_9MUSC</name>
<dbReference type="InterPro" id="IPR036236">
    <property type="entry name" value="Znf_C2H2_sf"/>
</dbReference>
<dbReference type="InterPro" id="IPR004323">
    <property type="entry name" value="Ion_tolerance_CutA"/>
</dbReference>
<evidence type="ECO:0000256" key="5">
    <source>
        <dbReference type="ARBA" id="ARBA00022771"/>
    </source>
</evidence>
<feature type="domain" description="C2H2-type" evidence="10">
    <location>
        <begin position="515"/>
        <end position="542"/>
    </location>
</feature>
<dbReference type="STRING" id="67801.A0A1B0BR05"/>
<feature type="domain" description="C2H2-type" evidence="10">
    <location>
        <begin position="700"/>
        <end position="722"/>
    </location>
</feature>
<evidence type="ECO:0000256" key="4">
    <source>
        <dbReference type="ARBA" id="ARBA00022737"/>
    </source>
</evidence>
<feature type="domain" description="C2H2-type" evidence="10">
    <location>
        <begin position="762"/>
        <end position="785"/>
    </location>
</feature>
<dbReference type="InterPro" id="IPR012934">
    <property type="entry name" value="Znf_AD"/>
</dbReference>
<dbReference type="GO" id="GO:0010038">
    <property type="term" value="P:response to metal ion"/>
    <property type="evidence" value="ECO:0007669"/>
    <property type="project" value="InterPro"/>
</dbReference>
<feature type="domain" description="C2H2-type" evidence="10">
    <location>
        <begin position="543"/>
        <end position="570"/>
    </location>
</feature>
<evidence type="ECO:0000256" key="7">
    <source>
        <dbReference type="ARBA" id="ARBA00023242"/>
    </source>
</evidence>
<keyword evidence="7" id="KW-0539">Nucleus</keyword>
<dbReference type="FunFam" id="3.30.160.60:FF:000478">
    <property type="entry name" value="Zinc finger protein 133"/>
    <property type="match status" value="1"/>
</dbReference>
<dbReference type="SMART" id="SM00355">
    <property type="entry name" value="ZnF_C2H2"/>
    <property type="match status" value="9"/>
</dbReference>
<evidence type="ECO:0000256" key="1">
    <source>
        <dbReference type="ARBA" id="ARBA00004123"/>
    </source>
</evidence>
<dbReference type="EnsemblMetazoa" id="GPPI037862-RA">
    <property type="protein sequence ID" value="GPPI037862-PA"/>
    <property type="gene ID" value="GPPI037862"/>
</dbReference>
<dbReference type="Pfam" id="PF03091">
    <property type="entry name" value="CutA1"/>
    <property type="match status" value="1"/>
</dbReference>
<dbReference type="SUPFAM" id="SSF57667">
    <property type="entry name" value="beta-beta-alpha zinc fingers"/>
    <property type="match status" value="4"/>
</dbReference>
<dbReference type="Proteomes" id="UP000092460">
    <property type="component" value="Unassembled WGS sequence"/>
</dbReference>
<dbReference type="VEuPathDB" id="VectorBase:GPPI037862"/>
<dbReference type="GO" id="GO:0005634">
    <property type="term" value="C:nucleus"/>
    <property type="evidence" value="ECO:0007669"/>
    <property type="project" value="UniProtKB-SubCell"/>
</dbReference>
<reference evidence="12" key="1">
    <citation type="submission" date="2015-01" db="EMBL/GenBank/DDBJ databases">
        <authorList>
            <person name="Aksoy S."/>
            <person name="Warren W."/>
            <person name="Wilson R.K."/>
        </authorList>
    </citation>
    <scope>NUCLEOTIDE SEQUENCE [LARGE SCALE GENOMIC DNA]</scope>
    <source>
        <strain evidence="12">IAEA</strain>
    </source>
</reference>
<sequence>MNFVLNINVCRVCMRNEMFCDIFNDKSLLEKFKFTTHLPCVLMIFGKRLFRTTSCLLLASKLSLFSFCIATQSLCSTSSSRLYSNSTMSKPTYCYERGSSSIAFVTTPDDETARKIARGLIENKLAACVNVIPQIRSVYMWEGKINEDNEFLLMIKTQSSRLEDLTKYVRDNHPYSVAEVITTPIETGNSLYLKWLEDTLRNIVIIENDNLPTVLCSKCLLHLKVCYKFIKLAHETEMNLKSFLLKVNSDFKEVLQNKKDKAKHDDLTIDEEMLRLLDQNDEEYDNESKFVTRTSQKTPDSTEKTCEQSNGHEQQYVKKNELNAKESKDYDQYQYGNDIVIDVEEEERLSMDEIVPEESFEKQEGYAYEDSQDCVNMEAEEQPLDSEYSNNNEVEEDKTTRKRSEQNINDGYLREYEAMLQVNNLHNNTCCADENSSMDAASLHSNIIEIDSKVMEAELEDTQYSITEKSKPHKTLNNSFNATLPRFYCAQCNRDFSTKTNLNRHMSAHAGNKPYVCHTCNKSFSQNGSLKQHMYTHTGEKPFVCEICDRGFTQCKNLIYHKRRHTGELPFQCDHCRGTFRQKDALKVHFFKHHMITEQTYDGQSTYVCTICQKSYHNKADVQKHMFYHVNNKNNFVLTDAEAIQQEAGDEVQDSILPDNMNANFLVKEMDVNDVVLSKANCVVDVSASSAAEPSRAKRFKCRKCFKCFAIKKNLLRHLALHDITTNTIKHPCSFCDLTFDTKYAVCAHRAQQHANLIGSPIQCNDCNMEFSTMNSLMEHLSKLHQYQCSDCPSENFQSLNDLKKHMLDHNYEETE</sequence>
<dbReference type="FunFam" id="3.30.160.60:FF:000733">
    <property type="entry name" value="Zinc finger protein 236 variant"/>
    <property type="match status" value="1"/>
</dbReference>
<evidence type="ECO:0000256" key="9">
    <source>
        <dbReference type="SAM" id="MobiDB-lite"/>
    </source>
</evidence>
<protein>
    <recommendedName>
        <fullName evidence="10">C2H2-type domain-containing protein</fullName>
    </recommendedName>
</protein>
<keyword evidence="12" id="KW-1185">Reference proteome</keyword>
<evidence type="ECO:0000313" key="11">
    <source>
        <dbReference type="EnsemblMetazoa" id="GPPI037862-PA"/>
    </source>
</evidence>
<evidence type="ECO:0000313" key="12">
    <source>
        <dbReference type="Proteomes" id="UP000092460"/>
    </source>
</evidence>
<evidence type="ECO:0000256" key="6">
    <source>
        <dbReference type="ARBA" id="ARBA00022833"/>
    </source>
</evidence>
<dbReference type="PROSITE" id="PS00028">
    <property type="entry name" value="ZINC_FINGER_C2H2_1"/>
    <property type="match status" value="6"/>
</dbReference>
<dbReference type="Gene3D" id="3.30.70.120">
    <property type="match status" value="1"/>
</dbReference>
<feature type="compositionally biased region" description="Polar residues" evidence="9">
    <location>
        <begin position="289"/>
        <end position="299"/>
    </location>
</feature>
<dbReference type="InterPro" id="IPR013087">
    <property type="entry name" value="Znf_C2H2_type"/>
</dbReference>
<feature type="domain" description="C2H2-type" evidence="10">
    <location>
        <begin position="571"/>
        <end position="593"/>
    </location>
</feature>
<dbReference type="SMART" id="SM00868">
    <property type="entry name" value="zf-AD"/>
    <property type="match status" value="1"/>
</dbReference>
<dbReference type="PROSITE" id="PS50157">
    <property type="entry name" value="ZINC_FINGER_C2H2_2"/>
    <property type="match status" value="7"/>
</dbReference>
<comment type="subcellular location">
    <subcellularLocation>
        <location evidence="1">Nucleus</location>
    </subcellularLocation>
</comment>
<evidence type="ECO:0000256" key="8">
    <source>
        <dbReference type="PROSITE-ProRule" id="PRU00042"/>
    </source>
</evidence>
<dbReference type="Gene3D" id="3.30.160.60">
    <property type="entry name" value="Classic Zinc Finger"/>
    <property type="match status" value="6"/>
</dbReference>
<dbReference type="EMBL" id="JXJN01018865">
    <property type="status" value="NOT_ANNOTATED_CDS"/>
    <property type="molecule type" value="Genomic_DNA"/>
</dbReference>
<dbReference type="InterPro" id="IPR011322">
    <property type="entry name" value="N-reg_PII-like_a/b"/>
</dbReference>
<feature type="region of interest" description="Disordered" evidence="9">
    <location>
        <begin position="285"/>
        <end position="313"/>
    </location>
</feature>
<dbReference type="GO" id="GO:0000981">
    <property type="term" value="F:DNA-binding transcription factor activity, RNA polymerase II-specific"/>
    <property type="evidence" value="ECO:0007669"/>
    <property type="project" value="TreeGrafter"/>
</dbReference>
<feature type="region of interest" description="Disordered" evidence="9">
    <location>
        <begin position="381"/>
        <end position="406"/>
    </location>
</feature>
<dbReference type="Pfam" id="PF00096">
    <property type="entry name" value="zf-C2H2"/>
    <property type="match status" value="4"/>
</dbReference>
<keyword evidence="4" id="KW-0677">Repeat</keyword>
<feature type="domain" description="C2H2-type" evidence="10">
    <location>
        <begin position="487"/>
        <end position="514"/>
    </location>
</feature>
<evidence type="ECO:0000256" key="2">
    <source>
        <dbReference type="ARBA" id="ARBA00010169"/>
    </source>
</evidence>